<evidence type="ECO:0000313" key="1">
    <source>
        <dbReference type="EMBL" id="KAK3681162.1"/>
    </source>
</evidence>
<comment type="caution">
    <text evidence="1">The sequence shown here is derived from an EMBL/GenBank/DDBJ whole genome shotgun (WGS) entry which is preliminary data.</text>
</comment>
<name>A0ACC3MBQ1_9PEZI</name>
<dbReference type="EMBL" id="JAUTXU010000412">
    <property type="protein sequence ID" value="KAK3681162.1"/>
    <property type="molecule type" value="Genomic_DNA"/>
</dbReference>
<protein>
    <submittedName>
        <fullName evidence="1">Uncharacterized protein</fullName>
    </submittedName>
</protein>
<accession>A0ACC3MBQ1</accession>
<gene>
    <name evidence="1" type="ORF">LTR37_020984</name>
</gene>
<keyword evidence="2" id="KW-1185">Reference proteome</keyword>
<organism evidence="1 2">
    <name type="scientific">Vermiconidia calcicola</name>
    <dbReference type="NCBI Taxonomy" id="1690605"/>
    <lineage>
        <taxon>Eukaryota</taxon>
        <taxon>Fungi</taxon>
        <taxon>Dikarya</taxon>
        <taxon>Ascomycota</taxon>
        <taxon>Pezizomycotina</taxon>
        <taxon>Dothideomycetes</taxon>
        <taxon>Dothideomycetidae</taxon>
        <taxon>Mycosphaerellales</taxon>
        <taxon>Extremaceae</taxon>
        <taxon>Vermiconidia</taxon>
    </lineage>
</organism>
<dbReference type="Proteomes" id="UP001281147">
    <property type="component" value="Unassembled WGS sequence"/>
</dbReference>
<proteinExistence type="predicted"/>
<sequence length="173" mass="19976">MTTLQPLSQTRWTVAIDRTSTAIIHPNERTPAYYSLKNQEAVLREKEEANHSAHTHLTAFLTKLKFWKQPVTAAELQEIIEDIQARKRYKGSPTTCISRLQLASYSSVYTKPATEILREMLEILDWEAQEREARRQLEDLPGGARAWREGALPNGASERYAEWRWRGASCRPH</sequence>
<reference evidence="1" key="1">
    <citation type="submission" date="2023-07" db="EMBL/GenBank/DDBJ databases">
        <title>Black Yeasts Isolated from many extreme environments.</title>
        <authorList>
            <person name="Coleine C."/>
            <person name="Stajich J.E."/>
            <person name="Selbmann L."/>
        </authorList>
    </citation>
    <scope>NUCLEOTIDE SEQUENCE</scope>
    <source>
        <strain evidence="1">CCFEE 5714</strain>
    </source>
</reference>
<evidence type="ECO:0000313" key="2">
    <source>
        <dbReference type="Proteomes" id="UP001281147"/>
    </source>
</evidence>